<evidence type="ECO:0000259" key="10">
    <source>
        <dbReference type="Pfam" id="PF12323"/>
    </source>
</evidence>
<dbReference type="GO" id="GO:0003677">
    <property type="term" value="F:DNA binding"/>
    <property type="evidence" value="ECO:0007669"/>
    <property type="project" value="UniProtKB-KW"/>
</dbReference>
<evidence type="ECO:0000313" key="12">
    <source>
        <dbReference type="Proteomes" id="UP000032250"/>
    </source>
</evidence>
<feature type="domain" description="Cas12f1-like TNB" evidence="9">
    <location>
        <begin position="319"/>
        <end position="385"/>
    </location>
</feature>
<evidence type="ECO:0000256" key="2">
    <source>
        <dbReference type="ARBA" id="ARBA00022578"/>
    </source>
</evidence>
<evidence type="ECO:0000259" key="9">
    <source>
        <dbReference type="Pfam" id="PF07282"/>
    </source>
</evidence>
<feature type="coiled-coil region" evidence="7">
    <location>
        <begin position="212"/>
        <end position="243"/>
    </location>
</feature>
<organism evidence="11 12">
    <name type="scientific">Clostridium botulinum B2 450</name>
    <dbReference type="NCBI Taxonomy" id="1379739"/>
    <lineage>
        <taxon>Bacteria</taxon>
        <taxon>Bacillati</taxon>
        <taxon>Bacillota</taxon>
        <taxon>Clostridia</taxon>
        <taxon>Eubacteriales</taxon>
        <taxon>Clostridiaceae</taxon>
        <taxon>Clostridium</taxon>
    </lineage>
</organism>
<dbReference type="InterPro" id="IPR010095">
    <property type="entry name" value="Cas12f1-like_TNB"/>
</dbReference>
<proteinExistence type="inferred from homology"/>
<keyword evidence="3" id="KW-0479">Metal-binding</keyword>
<dbReference type="PATRIC" id="fig|1379739.3.peg.65"/>
<dbReference type="HOGENOM" id="CLU_032903_0_2_9"/>
<dbReference type="InterPro" id="IPR021027">
    <property type="entry name" value="Transposase_put_HTH"/>
</dbReference>
<sequence length="394" mass="46179">MLKAYKTEIFPTEQQKQKISQSIGICRWLYNSYLAKNKELYRQFKDGLIDKKQSKMSANDFDKYINNEIKTLDEYEWINSCGSKARKKAICNAEAAYSRFFKGLSGFPKFKKKKNQDVKIYFPKNNKTDWKIERHKINIPTLKWVRLKEFGYIPTNSKVVSGTVSRKADRYFVSVVCEINWNMPSGQYINGVGIDLGLKDFAICSNDITKKNINKTKTVKKIEKKLKREQRKLSRKYESLKVRNKSIEKGKATRQNIQKQIVKVQKLHQRLDNIRTDYINKTVNEIVKQKPSYITIEDLAISNMMKNKHLAKAVAQQKFYEFRIKLEHKCKLFGVELRIVDRFYPSSKLCSCCGNIKKDLKLSDRVYRCECGNVVDRDFQASINLKNAKIYKVA</sequence>
<comment type="similarity">
    <text evidence="1">In the C-terminal section; belongs to the transposase 35 family.</text>
</comment>
<dbReference type="GO" id="GO:0006310">
    <property type="term" value="P:DNA recombination"/>
    <property type="evidence" value="ECO:0007669"/>
    <property type="project" value="UniProtKB-KW"/>
</dbReference>
<dbReference type="Pfam" id="PF12323">
    <property type="entry name" value="HTH_OrfB_IS605"/>
    <property type="match status" value="1"/>
</dbReference>
<keyword evidence="5" id="KW-0238">DNA-binding</keyword>
<dbReference type="GO" id="GO:0032196">
    <property type="term" value="P:transposition"/>
    <property type="evidence" value="ECO:0007669"/>
    <property type="project" value="UniProtKB-KW"/>
</dbReference>
<dbReference type="Pfam" id="PF07282">
    <property type="entry name" value="Cas12f1-like_TNB"/>
    <property type="match status" value="1"/>
</dbReference>
<dbReference type="EMBL" id="JXSU01000010">
    <property type="protein sequence ID" value="KIS21583.1"/>
    <property type="molecule type" value="Genomic_DNA"/>
</dbReference>
<keyword evidence="6" id="KW-0233">DNA recombination</keyword>
<dbReference type="NCBIfam" id="NF040570">
    <property type="entry name" value="guided_TnpB"/>
    <property type="match status" value="1"/>
</dbReference>
<evidence type="ECO:0000259" key="8">
    <source>
        <dbReference type="Pfam" id="PF01385"/>
    </source>
</evidence>
<gene>
    <name evidence="11" type="ORF">N495_19445</name>
</gene>
<dbReference type="OrthoDB" id="1551477at2"/>
<feature type="domain" description="Transposase putative helix-turn-helix" evidence="10">
    <location>
        <begin position="1"/>
        <end position="44"/>
    </location>
</feature>
<evidence type="ECO:0000313" key="11">
    <source>
        <dbReference type="EMBL" id="KIS21583.1"/>
    </source>
</evidence>
<evidence type="ECO:0000256" key="1">
    <source>
        <dbReference type="ARBA" id="ARBA00008761"/>
    </source>
</evidence>
<dbReference type="NCBIfam" id="TIGR01766">
    <property type="entry name" value="IS200/IS605 family accessory protein TnpB-like domain"/>
    <property type="match status" value="1"/>
</dbReference>
<geneLocation type="plasmid" evidence="11">
    <name>p_B2_450</name>
</geneLocation>
<reference evidence="11 12" key="1">
    <citation type="submission" date="2014-06" db="EMBL/GenBank/DDBJ databases">
        <title>Genome characterization of distinct group I Clostridium botulinum lineages.</title>
        <authorList>
            <person name="Giordani F."/>
            <person name="Anselmo A."/>
            <person name="Fillo S."/>
            <person name="Palozzi A.M."/>
            <person name="Fortunato A."/>
            <person name="Gentile B."/>
            <person name="Ciammaruconi A."/>
            <person name="Anniballi F."/>
            <person name="De Medici D."/>
            <person name="Lista F."/>
        </authorList>
    </citation>
    <scope>NUCLEOTIDE SEQUENCE [LARGE SCALE GENOMIC DNA]</scope>
    <source>
        <strain evidence="11 12">B2 450</strain>
        <plasmid evidence="11">p_B2_450</plasmid>
    </source>
</reference>
<evidence type="ECO:0000256" key="6">
    <source>
        <dbReference type="ARBA" id="ARBA00023172"/>
    </source>
</evidence>
<keyword evidence="11" id="KW-0614">Plasmid</keyword>
<evidence type="ECO:0000256" key="4">
    <source>
        <dbReference type="ARBA" id="ARBA00022833"/>
    </source>
</evidence>
<keyword evidence="2" id="KW-0815">Transposition</keyword>
<dbReference type="RefSeq" id="WP_043032676.1">
    <property type="nucleotide sequence ID" value="NZ_JXSU01000010.1"/>
</dbReference>
<name>A0A0D0ZRX2_CLOBO</name>
<evidence type="ECO:0000256" key="5">
    <source>
        <dbReference type="ARBA" id="ARBA00023125"/>
    </source>
</evidence>
<comment type="caution">
    <text evidence="11">The sequence shown here is derived from an EMBL/GenBank/DDBJ whole genome shotgun (WGS) entry which is preliminary data.</text>
</comment>
<protein>
    <submittedName>
        <fullName evidence="11">Transposase</fullName>
    </submittedName>
</protein>
<dbReference type="InterPro" id="IPR001959">
    <property type="entry name" value="Transposase"/>
</dbReference>
<accession>A0A0D0ZRX2</accession>
<keyword evidence="4" id="KW-0862">Zinc</keyword>
<dbReference type="Proteomes" id="UP000032250">
    <property type="component" value="Unassembled WGS sequence"/>
</dbReference>
<dbReference type="Pfam" id="PF01385">
    <property type="entry name" value="OrfB_IS605"/>
    <property type="match status" value="1"/>
</dbReference>
<keyword evidence="7" id="KW-0175">Coiled coil</keyword>
<feature type="domain" description="Probable transposase IS891/IS1136/IS1341" evidence="8">
    <location>
        <begin position="190"/>
        <end position="307"/>
    </location>
</feature>
<evidence type="ECO:0000256" key="7">
    <source>
        <dbReference type="SAM" id="Coils"/>
    </source>
</evidence>
<evidence type="ECO:0000256" key="3">
    <source>
        <dbReference type="ARBA" id="ARBA00022723"/>
    </source>
</evidence>
<dbReference type="GO" id="GO:0046872">
    <property type="term" value="F:metal ion binding"/>
    <property type="evidence" value="ECO:0007669"/>
    <property type="project" value="UniProtKB-KW"/>
</dbReference>
<dbReference type="AlphaFoldDB" id="A0A0D0ZRX2"/>